<organism evidence="1 2">
    <name type="scientific">Cephalotus follicularis</name>
    <name type="common">Albany pitcher plant</name>
    <dbReference type="NCBI Taxonomy" id="3775"/>
    <lineage>
        <taxon>Eukaryota</taxon>
        <taxon>Viridiplantae</taxon>
        <taxon>Streptophyta</taxon>
        <taxon>Embryophyta</taxon>
        <taxon>Tracheophyta</taxon>
        <taxon>Spermatophyta</taxon>
        <taxon>Magnoliopsida</taxon>
        <taxon>eudicotyledons</taxon>
        <taxon>Gunneridae</taxon>
        <taxon>Pentapetalae</taxon>
        <taxon>rosids</taxon>
        <taxon>fabids</taxon>
        <taxon>Oxalidales</taxon>
        <taxon>Cephalotaceae</taxon>
        <taxon>Cephalotus</taxon>
    </lineage>
</organism>
<dbReference type="OrthoDB" id="1429427at2759"/>
<accession>A0A1Q3BZW5</accession>
<evidence type="ECO:0000313" key="1">
    <source>
        <dbReference type="EMBL" id="GAV73516.1"/>
    </source>
</evidence>
<dbReference type="EMBL" id="BDDD01001114">
    <property type="protein sequence ID" value="GAV73516.1"/>
    <property type="molecule type" value="Genomic_DNA"/>
</dbReference>
<proteinExistence type="predicted"/>
<gene>
    <name evidence="1" type="ORF">CFOL_v3_17000</name>
</gene>
<evidence type="ECO:0008006" key="3">
    <source>
        <dbReference type="Google" id="ProtNLM"/>
    </source>
</evidence>
<dbReference type="Proteomes" id="UP000187406">
    <property type="component" value="Unassembled WGS sequence"/>
</dbReference>
<sequence length="83" mass="9530">KTFKYIHFVLVQVTIKSLTRQGLNTIATSLYNGPVYFDGYLDLTISLTDTNILETLKINIKFHDYNMLPGSESYNTSRSLQSY</sequence>
<dbReference type="InParanoid" id="A0A1Q3BZW5"/>
<feature type="non-terminal residue" evidence="1">
    <location>
        <position position="1"/>
    </location>
</feature>
<evidence type="ECO:0000313" key="2">
    <source>
        <dbReference type="Proteomes" id="UP000187406"/>
    </source>
</evidence>
<name>A0A1Q3BZW5_CEPFO</name>
<comment type="caution">
    <text evidence="1">The sequence shown here is derived from an EMBL/GenBank/DDBJ whole genome shotgun (WGS) entry which is preliminary data.</text>
</comment>
<dbReference type="AlphaFoldDB" id="A0A1Q3BZW5"/>
<keyword evidence="2" id="KW-1185">Reference proteome</keyword>
<protein>
    <recommendedName>
        <fullName evidence="3">MP domain-containing protein</fullName>
    </recommendedName>
</protein>
<reference evidence="2" key="1">
    <citation type="submission" date="2016-04" db="EMBL/GenBank/DDBJ databases">
        <title>Cephalotus genome sequencing.</title>
        <authorList>
            <person name="Fukushima K."/>
            <person name="Hasebe M."/>
            <person name="Fang X."/>
        </authorList>
    </citation>
    <scope>NUCLEOTIDE SEQUENCE [LARGE SCALE GENOMIC DNA]</scope>
    <source>
        <strain evidence="2">cv. St1</strain>
    </source>
</reference>